<accession>A0A385SLX3</accession>
<dbReference type="InterPro" id="IPR033985">
    <property type="entry name" value="SusD-like_N"/>
</dbReference>
<reference evidence="9" key="1">
    <citation type="submission" date="2018-09" db="EMBL/GenBank/DDBJ databases">
        <title>Chryseolinea sp. KIS68-18 isolated from soil.</title>
        <authorList>
            <person name="Weon H.-Y."/>
            <person name="Kwon S.-W."/>
            <person name="Lee S.A."/>
        </authorList>
    </citation>
    <scope>NUCLEOTIDE SEQUENCE [LARGE SCALE GENOMIC DNA]</scope>
    <source>
        <strain evidence="9">KIS68-18</strain>
    </source>
</reference>
<keyword evidence="9" id="KW-1185">Reference proteome</keyword>
<dbReference type="Gene3D" id="2.20.20.130">
    <property type="match status" value="1"/>
</dbReference>
<sequence>MKKIYKLSYGFILVAVCLMTISCEDWLDVNPSTQLDRDGLFSTEAGYRDAITGTYSQMTSTSLYGREMTFGALDVLAGYYNPTQSGTTTYYKFFYQYPYKLDNAGKDDACVAVVDKMWSDTYGAIANLNSLLETIDDNKTVFSGENYQVMKGEAIGLRAFLHFDLLRMFGPSYTVDPAANAIPYVDTLSSRVSPLLTVEQAADRIISELQRSLMLMEKDPIISGEQPSIVLSSAVSTETMPGYHNRKYRFNYYAAAAALARVYLWKGDKVNALKYAKQVIAVQASRFPWVEDANLTSISTANATNKDRTFTTEHIFGLNVRALEGTVPLHFSPVGMGSSTGLLLYSSRYIKNQIYESNTLDPRNQYLFLADGSNFFPTKLYQDAVTSSWFKNQVPLIRISEMYYIAAESEPNVEDGLVWLNTVRQVRKLSVLDAATVPNAETLDVEIQKEFQKEFICEGQLWFYYKRKNLESLPYSFSFSDTKLYVFDLPADETAFGGR</sequence>
<dbReference type="InterPro" id="IPR011990">
    <property type="entry name" value="TPR-like_helical_dom_sf"/>
</dbReference>
<dbReference type="Pfam" id="PF14322">
    <property type="entry name" value="SusD-like_3"/>
    <property type="match status" value="1"/>
</dbReference>
<gene>
    <name evidence="8" type="ORF">D4L85_15945</name>
</gene>
<name>A0A385SLX3_9BACT</name>
<comment type="subcellular location">
    <subcellularLocation>
        <location evidence="1">Cell outer membrane</location>
    </subcellularLocation>
</comment>
<evidence type="ECO:0000259" key="6">
    <source>
        <dbReference type="Pfam" id="PF07980"/>
    </source>
</evidence>
<evidence type="ECO:0000256" key="2">
    <source>
        <dbReference type="ARBA" id="ARBA00006275"/>
    </source>
</evidence>
<evidence type="ECO:0000256" key="4">
    <source>
        <dbReference type="ARBA" id="ARBA00023136"/>
    </source>
</evidence>
<dbReference type="RefSeq" id="WP_119755225.1">
    <property type="nucleotide sequence ID" value="NZ_CP032382.1"/>
</dbReference>
<evidence type="ECO:0000256" key="5">
    <source>
        <dbReference type="ARBA" id="ARBA00023237"/>
    </source>
</evidence>
<protein>
    <submittedName>
        <fullName evidence="8">RagB/SusD family nutrient uptake outer membrane protein</fullName>
    </submittedName>
</protein>
<dbReference type="KEGG" id="chk:D4L85_15945"/>
<feature type="domain" description="RagB/SusD" evidence="6">
    <location>
        <begin position="383"/>
        <end position="468"/>
    </location>
</feature>
<organism evidence="8 9">
    <name type="scientific">Chryseolinea soli</name>
    <dbReference type="NCBI Taxonomy" id="2321403"/>
    <lineage>
        <taxon>Bacteria</taxon>
        <taxon>Pseudomonadati</taxon>
        <taxon>Bacteroidota</taxon>
        <taxon>Cytophagia</taxon>
        <taxon>Cytophagales</taxon>
        <taxon>Fulvivirgaceae</taxon>
        <taxon>Chryseolinea</taxon>
    </lineage>
</organism>
<evidence type="ECO:0000313" key="8">
    <source>
        <dbReference type="EMBL" id="AYB31964.1"/>
    </source>
</evidence>
<keyword evidence="4" id="KW-0472">Membrane</keyword>
<dbReference type="Gene3D" id="1.25.40.900">
    <property type="match status" value="1"/>
</dbReference>
<dbReference type="PROSITE" id="PS51257">
    <property type="entry name" value="PROKAR_LIPOPROTEIN"/>
    <property type="match status" value="1"/>
</dbReference>
<dbReference type="AlphaFoldDB" id="A0A385SLX3"/>
<keyword evidence="3" id="KW-0732">Signal</keyword>
<proteinExistence type="inferred from homology"/>
<dbReference type="InterPro" id="IPR012944">
    <property type="entry name" value="SusD_RagB_dom"/>
</dbReference>
<evidence type="ECO:0000256" key="1">
    <source>
        <dbReference type="ARBA" id="ARBA00004442"/>
    </source>
</evidence>
<dbReference type="OrthoDB" id="9794888at2"/>
<dbReference type="GO" id="GO:0009279">
    <property type="term" value="C:cell outer membrane"/>
    <property type="evidence" value="ECO:0007669"/>
    <property type="project" value="UniProtKB-SubCell"/>
</dbReference>
<dbReference type="EMBL" id="CP032382">
    <property type="protein sequence ID" value="AYB31964.1"/>
    <property type="molecule type" value="Genomic_DNA"/>
</dbReference>
<evidence type="ECO:0000313" key="9">
    <source>
        <dbReference type="Proteomes" id="UP000266183"/>
    </source>
</evidence>
<dbReference type="Proteomes" id="UP000266183">
    <property type="component" value="Chromosome"/>
</dbReference>
<feature type="domain" description="SusD-like N-terminal" evidence="7">
    <location>
        <begin position="108"/>
        <end position="264"/>
    </location>
</feature>
<comment type="similarity">
    <text evidence="2">Belongs to the SusD family.</text>
</comment>
<evidence type="ECO:0000259" key="7">
    <source>
        <dbReference type="Pfam" id="PF14322"/>
    </source>
</evidence>
<keyword evidence="5" id="KW-0998">Cell outer membrane</keyword>
<evidence type="ECO:0000256" key="3">
    <source>
        <dbReference type="ARBA" id="ARBA00022729"/>
    </source>
</evidence>
<dbReference type="SUPFAM" id="SSF48452">
    <property type="entry name" value="TPR-like"/>
    <property type="match status" value="1"/>
</dbReference>
<dbReference type="Pfam" id="PF07980">
    <property type="entry name" value="SusD_RagB"/>
    <property type="match status" value="1"/>
</dbReference>
<dbReference type="Gene3D" id="1.25.40.390">
    <property type="match status" value="1"/>
</dbReference>